<dbReference type="PANTHER" id="PTHR24559:SF444">
    <property type="entry name" value="REVERSE TRANSCRIPTASE DOMAIN-CONTAINING PROTEIN"/>
    <property type="match status" value="1"/>
</dbReference>
<dbReference type="InterPro" id="IPR043502">
    <property type="entry name" value="DNA/RNA_pol_sf"/>
</dbReference>
<reference evidence="2" key="1">
    <citation type="journal article" date="2019" name="Plant Biotechnol. J.">
        <title>Genome sequencing of the Australian wild diploid species Gossypium australe highlights disease resistance and delayed gland morphogenesis.</title>
        <authorList>
            <person name="Cai Y."/>
            <person name="Cai X."/>
            <person name="Wang Q."/>
            <person name="Wang P."/>
            <person name="Zhang Y."/>
            <person name="Cai C."/>
            <person name="Xu Y."/>
            <person name="Wang K."/>
            <person name="Zhou Z."/>
            <person name="Wang C."/>
            <person name="Geng S."/>
            <person name="Li B."/>
            <person name="Dong Q."/>
            <person name="Hou Y."/>
            <person name="Wang H."/>
            <person name="Ai P."/>
            <person name="Liu Z."/>
            <person name="Yi F."/>
            <person name="Sun M."/>
            <person name="An G."/>
            <person name="Cheng J."/>
            <person name="Zhang Y."/>
            <person name="Shi Q."/>
            <person name="Xie Y."/>
            <person name="Shi X."/>
            <person name="Chang Y."/>
            <person name="Huang F."/>
            <person name="Chen Y."/>
            <person name="Hong S."/>
            <person name="Mi L."/>
            <person name="Sun Q."/>
            <person name="Zhang L."/>
            <person name="Zhou B."/>
            <person name="Peng R."/>
            <person name="Zhang X."/>
            <person name="Liu F."/>
        </authorList>
    </citation>
    <scope>NUCLEOTIDE SEQUENCE [LARGE SCALE GENOMIC DNA]</scope>
    <source>
        <strain evidence="2">cv. PA1801</strain>
    </source>
</reference>
<dbReference type="InterPro" id="IPR053134">
    <property type="entry name" value="RNA-dir_DNA_polymerase"/>
</dbReference>
<keyword evidence="2" id="KW-1185">Reference proteome</keyword>
<gene>
    <name evidence="1" type="ORF">EPI10_001594</name>
</gene>
<dbReference type="AlphaFoldDB" id="A0A5B6VBG3"/>
<evidence type="ECO:0000313" key="1">
    <source>
        <dbReference type="EMBL" id="KAA3466505.1"/>
    </source>
</evidence>
<dbReference type="EMBL" id="SMMG02000007">
    <property type="protein sequence ID" value="KAA3466505.1"/>
    <property type="molecule type" value="Genomic_DNA"/>
</dbReference>
<proteinExistence type="predicted"/>
<dbReference type="GO" id="GO:0003964">
    <property type="term" value="F:RNA-directed DNA polymerase activity"/>
    <property type="evidence" value="ECO:0007669"/>
    <property type="project" value="UniProtKB-KW"/>
</dbReference>
<sequence>MQLCIDYRQLNKLKIKNRYTYLVSTIYLIMKDNNVPKTMFCTHYGHYKFLMIPFELKNALTAFMDLMNHIF</sequence>
<keyword evidence="1" id="KW-0548">Nucleotidyltransferase</keyword>
<name>A0A5B6VBG3_9ROSI</name>
<dbReference type="Proteomes" id="UP000325315">
    <property type="component" value="Unassembled WGS sequence"/>
</dbReference>
<protein>
    <submittedName>
        <fullName evidence="1">RNA-directed DNA polymerase-like protein</fullName>
    </submittedName>
</protein>
<comment type="caution">
    <text evidence="1">The sequence shown here is derived from an EMBL/GenBank/DDBJ whole genome shotgun (WGS) entry which is preliminary data.</text>
</comment>
<organism evidence="1 2">
    <name type="scientific">Gossypium australe</name>
    <dbReference type="NCBI Taxonomy" id="47621"/>
    <lineage>
        <taxon>Eukaryota</taxon>
        <taxon>Viridiplantae</taxon>
        <taxon>Streptophyta</taxon>
        <taxon>Embryophyta</taxon>
        <taxon>Tracheophyta</taxon>
        <taxon>Spermatophyta</taxon>
        <taxon>Magnoliopsida</taxon>
        <taxon>eudicotyledons</taxon>
        <taxon>Gunneridae</taxon>
        <taxon>Pentapetalae</taxon>
        <taxon>rosids</taxon>
        <taxon>malvids</taxon>
        <taxon>Malvales</taxon>
        <taxon>Malvaceae</taxon>
        <taxon>Malvoideae</taxon>
        <taxon>Gossypium</taxon>
    </lineage>
</organism>
<dbReference type="PANTHER" id="PTHR24559">
    <property type="entry name" value="TRANSPOSON TY3-I GAG-POL POLYPROTEIN"/>
    <property type="match status" value="1"/>
</dbReference>
<dbReference type="Gene3D" id="3.10.10.10">
    <property type="entry name" value="HIV Type 1 Reverse Transcriptase, subunit A, domain 1"/>
    <property type="match status" value="1"/>
</dbReference>
<keyword evidence="1" id="KW-0808">Transferase</keyword>
<dbReference type="SUPFAM" id="SSF56672">
    <property type="entry name" value="DNA/RNA polymerases"/>
    <property type="match status" value="1"/>
</dbReference>
<keyword evidence="1" id="KW-0695">RNA-directed DNA polymerase</keyword>
<dbReference type="OrthoDB" id="999584at2759"/>
<evidence type="ECO:0000313" key="2">
    <source>
        <dbReference type="Proteomes" id="UP000325315"/>
    </source>
</evidence>
<accession>A0A5B6VBG3</accession>